<evidence type="ECO:0000256" key="8">
    <source>
        <dbReference type="PROSITE-ProRule" id="PRU00125"/>
    </source>
</evidence>
<evidence type="ECO:0000256" key="4">
    <source>
        <dbReference type="ARBA" id="ARBA00022990"/>
    </source>
</evidence>
<evidence type="ECO:0000313" key="11">
    <source>
        <dbReference type="EMBL" id="CAE2240088.1"/>
    </source>
</evidence>
<dbReference type="CDD" id="cd09401">
    <property type="entry name" value="LIM_TLP_like"/>
    <property type="match status" value="1"/>
</dbReference>
<evidence type="ECO:0000256" key="6">
    <source>
        <dbReference type="ARBA" id="ARBA00055254"/>
    </source>
</evidence>
<dbReference type="PANTHER" id="PTHR46074">
    <property type="entry name" value="CYSTEINE-RICH PROTEIN CRIP FAMILY MEMBER"/>
    <property type="match status" value="1"/>
</dbReference>
<comment type="function">
    <text evidence="6">Seems to have a role in zinc absorption and may function as an intracellular zinc transport protein.</text>
</comment>
<reference evidence="11" key="1">
    <citation type="submission" date="2021-01" db="EMBL/GenBank/DDBJ databases">
        <authorList>
            <person name="Corre E."/>
            <person name="Pelletier E."/>
            <person name="Niang G."/>
            <person name="Scheremetjew M."/>
            <person name="Finn R."/>
            <person name="Kale V."/>
            <person name="Holt S."/>
            <person name="Cochrane G."/>
            <person name="Meng A."/>
            <person name="Brown T."/>
            <person name="Cohen L."/>
        </authorList>
    </citation>
    <scope>NUCLEOTIDE SEQUENCE</scope>
    <source>
        <strain evidence="11">DIVA3 518/3/11/1/6</strain>
    </source>
</reference>
<feature type="domain" description="LIM zinc-binding" evidence="9">
    <location>
        <begin position="7"/>
        <end position="67"/>
    </location>
</feature>
<keyword evidence="3 8" id="KW-0862">Zinc</keyword>
<organism evidence="11">
    <name type="scientific">Vannella robusta</name>
    <dbReference type="NCBI Taxonomy" id="1487602"/>
    <lineage>
        <taxon>Eukaryota</taxon>
        <taxon>Amoebozoa</taxon>
        <taxon>Discosea</taxon>
        <taxon>Flabellinia</taxon>
        <taxon>Vannellidae</taxon>
        <taxon>Vannella</taxon>
    </lineage>
</organism>
<keyword evidence="5 8" id="KW-0440">LIM domain</keyword>
<keyword evidence="1" id="KW-0488">Methylation</keyword>
<evidence type="ECO:0000256" key="1">
    <source>
        <dbReference type="ARBA" id="ARBA00022481"/>
    </source>
</evidence>
<accession>A0A6U1XUR0</accession>
<dbReference type="PROSITE" id="PS50023">
    <property type="entry name" value="LIM_DOMAIN_2"/>
    <property type="match status" value="1"/>
</dbReference>
<keyword evidence="2 8" id="KW-0479">Metal-binding</keyword>
<dbReference type="Pfam" id="PF00412">
    <property type="entry name" value="LIM"/>
    <property type="match status" value="1"/>
</dbReference>
<dbReference type="GO" id="GO:0046872">
    <property type="term" value="F:metal ion binding"/>
    <property type="evidence" value="ECO:0007669"/>
    <property type="project" value="UniProtKB-KW"/>
</dbReference>
<dbReference type="SMART" id="SM00132">
    <property type="entry name" value="LIM"/>
    <property type="match status" value="1"/>
</dbReference>
<evidence type="ECO:0000259" key="9">
    <source>
        <dbReference type="PROSITE" id="PS50023"/>
    </source>
</evidence>
<keyword evidence="4" id="KW-0007">Acetylation</keyword>
<dbReference type="AlphaFoldDB" id="A0A6U1XUR0"/>
<evidence type="ECO:0000256" key="3">
    <source>
        <dbReference type="ARBA" id="ARBA00022833"/>
    </source>
</evidence>
<proteinExistence type="predicted"/>
<dbReference type="PROSITE" id="PS00478">
    <property type="entry name" value="LIM_DOMAIN_1"/>
    <property type="match status" value="1"/>
</dbReference>
<dbReference type="PANTHER" id="PTHR46074:SF5">
    <property type="entry name" value="LIM DOMAIN-CONTAINING PROTEIN C"/>
    <property type="match status" value="1"/>
</dbReference>
<dbReference type="FunFam" id="2.10.110.10:FF:000054">
    <property type="entry name" value="Cysteine-rich protein 1"/>
    <property type="match status" value="1"/>
</dbReference>
<protein>
    <recommendedName>
        <fullName evidence="7">Cysteine-rich protein 1</fullName>
    </recommendedName>
</protein>
<dbReference type="InterPro" id="IPR001781">
    <property type="entry name" value="Znf_LIM"/>
</dbReference>
<evidence type="ECO:0000256" key="7">
    <source>
        <dbReference type="ARBA" id="ARBA00072537"/>
    </source>
</evidence>
<dbReference type="EMBL" id="HBKP01024704">
    <property type="protein sequence ID" value="CAE2240088.1"/>
    <property type="molecule type" value="Transcribed_RNA"/>
</dbReference>
<evidence type="ECO:0000313" key="10">
    <source>
        <dbReference type="EMBL" id="CAE2240086.1"/>
    </source>
</evidence>
<gene>
    <name evidence="10" type="ORF">VSP0166_LOCUS17219</name>
    <name evidence="11" type="ORF">VSP0166_LOCUS17220</name>
</gene>
<name>A0A6U1XUR0_9EUKA</name>
<dbReference type="EMBL" id="HBKP01024703">
    <property type="protein sequence ID" value="CAE2240086.1"/>
    <property type="molecule type" value="Transcribed_RNA"/>
</dbReference>
<dbReference type="Gene3D" id="2.10.110.10">
    <property type="entry name" value="Cysteine Rich Protein"/>
    <property type="match status" value="1"/>
</dbReference>
<sequence>MPLGGAPKCPKCGKTVYFAEKQNILKQDWHKACVKCETCNKKLEPGNFSDREGKIYCKTCYNLAAGVAGYGYGNTQSSFQSYGKAESTLDKGDGNIGGGVSAYCNSCGEVKPTGAKFCSGCGKSA</sequence>
<evidence type="ECO:0000256" key="5">
    <source>
        <dbReference type="ARBA" id="ARBA00023038"/>
    </source>
</evidence>
<dbReference type="SUPFAM" id="SSF57716">
    <property type="entry name" value="Glucocorticoid receptor-like (DNA-binding domain)"/>
    <property type="match status" value="2"/>
</dbReference>
<evidence type="ECO:0000256" key="2">
    <source>
        <dbReference type="ARBA" id="ARBA00022723"/>
    </source>
</evidence>